<keyword evidence="2" id="KW-0012">Acyltransferase</keyword>
<proteinExistence type="predicted"/>
<name>A0AB34KHK6_9PEZI</name>
<organism evidence="5 6">
    <name type="scientific">Cladosporium halotolerans</name>
    <dbReference type="NCBI Taxonomy" id="1052096"/>
    <lineage>
        <taxon>Eukaryota</taxon>
        <taxon>Fungi</taxon>
        <taxon>Dikarya</taxon>
        <taxon>Ascomycota</taxon>
        <taxon>Pezizomycotina</taxon>
        <taxon>Dothideomycetes</taxon>
        <taxon>Dothideomycetidae</taxon>
        <taxon>Cladosporiales</taxon>
        <taxon>Cladosporiaceae</taxon>
        <taxon>Cladosporium</taxon>
    </lineage>
</organism>
<dbReference type="PANTHER" id="PTHR42919">
    <property type="entry name" value="N-ALPHA-ACETYLTRANSFERASE"/>
    <property type="match status" value="1"/>
</dbReference>
<dbReference type="CDD" id="cd04301">
    <property type="entry name" value="NAT_SF"/>
    <property type="match status" value="1"/>
</dbReference>
<evidence type="ECO:0000313" key="5">
    <source>
        <dbReference type="EMBL" id="KAL1584233.1"/>
    </source>
</evidence>
<dbReference type="InterPro" id="IPR000182">
    <property type="entry name" value="GNAT_dom"/>
</dbReference>
<accession>A0AB34KHK6</accession>
<feature type="compositionally biased region" description="Pro residues" evidence="3">
    <location>
        <begin position="32"/>
        <end position="43"/>
    </location>
</feature>
<feature type="domain" description="N-acetyltransferase" evidence="4">
    <location>
        <begin position="75"/>
        <end position="247"/>
    </location>
</feature>
<dbReference type="GO" id="GO:0007064">
    <property type="term" value="P:mitotic sister chromatid cohesion"/>
    <property type="evidence" value="ECO:0007669"/>
    <property type="project" value="TreeGrafter"/>
</dbReference>
<evidence type="ECO:0000256" key="2">
    <source>
        <dbReference type="ARBA" id="ARBA00023315"/>
    </source>
</evidence>
<dbReference type="InterPro" id="IPR016181">
    <property type="entry name" value="Acyl_CoA_acyltransferase"/>
</dbReference>
<dbReference type="GeneID" id="96008188"/>
<dbReference type="GO" id="GO:0031415">
    <property type="term" value="C:NatA complex"/>
    <property type="evidence" value="ECO:0007669"/>
    <property type="project" value="TreeGrafter"/>
</dbReference>
<dbReference type="PANTHER" id="PTHR42919:SF8">
    <property type="entry name" value="N-ALPHA-ACETYLTRANSFERASE 50"/>
    <property type="match status" value="1"/>
</dbReference>
<evidence type="ECO:0000256" key="3">
    <source>
        <dbReference type="SAM" id="MobiDB-lite"/>
    </source>
</evidence>
<feature type="region of interest" description="Disordered" evidence="3">
    <location>
        <begin position="1"/>
        <end position="81"/>
    </location>
</feature>
<evidence type="ECO:0000256" key="1">
    <source>
        <dbReference type="ARBA" id="ARBA00022679"/>
    </source>
</evidence>
<dbReference type="PROSITE" id="PS51186">
    <property type="entry name" value="GNAT"/>
    <property type="match status" value="1"/>
</dbReference>
<evidence type="ECO:0000259" key="4">
    <source>
        <dbReference type="PROSITE" id="PS51186"/>
    </source>
</evidence>
<dbReference type="Pfam" id="PF00583">
    <property type="entry name" value="Acetyltransf_1"/>
    <property type="match status" value="1"/>
</dbReference>
<gene>
    <name evidence="5" type="ORF">WHR41_06745</name>
</gene>
<keyword evidence="6" id="KW-1185">Reference proteome</keyword>
<dbReference type="Gene3D" id="3.40.630.30">
    <property type="match status" value="1"/>
</dbReference>
<dbReference type="InterPro" id="IPR051556">
    <property type="entry name" value="N-term/lysine_N-AcTrnsfr"/>
</dbReference>
<protein>
    <recommendedName>
        <fullName evidence="4">N-acetyltransferase domain-containing protein</fullName>
    </recommendedName>
</protein>
<dbReference type="EMBL" id="JAAQHG020000027">
    <property type="protein sequence ID" value="KAL1584233.1"/>
    <property type="molecule type" value="Genomic_DNA"/>
</dbReference>
<comment type="caution">
    <text evidence="5">The sequence shown here is derived from an EMBL/GenBank/DDBJ whole genome shotgun (WGS) entry which is preliminary data.</text>
</comment>
<dbReference type="SUPFAM" id="SSF55729">
    <property type="entry name" value="Acyl-CoA N-acyltransferases (Nat)"/>
    <property type="match status" value="1"/>
</dbReference>
<reference evidence="5 6" key="1">
    <citation type="journal article" date="2020" name="Microbiol. Resour. Announc.">
        <title>Draft Genome Sequence of a Cladosporium Species Isolated from the Mesophotic Ascidian Didemnum maculosum.</title>
        <authorList>
            <person name="Gioti A."/>
            <person name="Siaperas R."/>
            <person name="Nikolaivits E."/>
            <person name="Le Goff G."/>
            <person name="Ouazzani J."/>
            <person name="Kotoulas G."/>
            <person name="Topakas E."/>
        </authorList>
    </citation>
    <scope>NUCLEOTIDE SEQUENCE [LARGE SCALE GENOMIC DNA]</scope>
    <source>
        <strain evidence="5 6">TM138-S3</strain>
    </source>
</reference>
<dbReference type="Proteomes" id="UP000803884">
    <property type="component" value="Unassembled WGS sequence"/>
</dbReference>
<dbReference type="GO" id="GO:0016747">
    <property type="term" value="F:acyltransferase activity, transferring groups other than amino-acyl groups"/>
    <property type="evidence" value="ECO:0007669"/>
    <property type="project" value="InterPro"/>
</dbReference>
<dbReference type="RefSeq" id="XP_069227339.1">
    <property type="nucleotide sequence ID" value="XM_069375350.1"/>
</dbReference>
<evidence type="ECO:0000313" key="6">
    <source>
        <dbReference type="Proteomes" id="UP000803884"/>
    </source>
</evidence>
<sequence length="254" mass="28046">MPQSSLMTWLGKPAAVKEPPPVDTSATKQQPAEPPTSPPPPEAAKPEHEQTRENGSSDAETLFLKGSKPRLPPNVEIRGPTKEDMPAFKKLNSLLLPIPYPESFYKEILAEPVDRSITLMALWHDSPSDIGKEKGRLVGAIRCRLFAHPPGASASKARKTGPMLYLSTLVLLSPYRSHGIAAHMLDSLIRTAVDDYGITSVGAHVWTANEEGLQWYRKRGFREVNRETGYYRRLNPTDAVVMLRDVGVMDLAGK</sequence>
<keyword evidence="1" id="KW-0808">Transferase</keyword>
<dbReference type="AlphaFoldDB" id="A0AB34KHK6"/>